<sequence length="141" mass="16238">MKQFLLKGLLITIVIGILEYLLILLASGLRLFFKYKININTDMIINHLTHVAKHPIKQAIMLSQSDKPIYLIVAVGLAIYVLFSYMKASYKSKKDGWEVDESTGYHGTARFAKQNEIEKDKNFWVKSQNQILKEFEKSLKG</sequence>
<dbReference type="AlphaFoldDB" id="A0A328A202"/>
<keyword evidence="1" id="KW-0812">Transmembrane</keyword>
<protein>
    <submittedName>
        <fullName evidence="2">Uncharacterized protein</fullName>
    </submittedName>
</protein>
<dbReference type="Proteomes" id="UP000249579">
    <property type="component" value="Plasmid pZKMB1"/>
</dbReference>
<feature type="transmembrane region" description="Helical" evidence="1">
    <location>
        <begin position="9"/>
        <end position="33"/>
    </location>
</feature>
<evidence type="ECO:0000313" key="2">
    <source>
        <dbReference type="EMBL" id="RAK47844.1"/>
    </source>
</evidence>
<name>A0A328A202_9STAP</name>
<dbReference type="RefSeq" id="WP_111744418.1">
    <property type="nucleotide sequence ID" value="NZ_CM009972.1"/>
</dbReference>
<keyword evidence="1" id="KW-1133">Transmembrane helix</keyword>
<accession>A0A328A202</accession>
<reference evidence="2 3" key="1">
    <citation type="journal article" date="2018" name="Front. Microbiol.">
        <title>Description and Comparative Genomics of Macrococcus caseolyticus subsp. hominis subsp. nov., Macrococcus goetzii sp. nov., Macrococcus epidermidis sp. nov., and Macrococcus bohemicus sp. nov., Novel Macrococci From Human Clinical Material With Virulence Potential and Suspected Uptake of Foreign DNA by Natural Transformation.</title>
        <authorList>
            <person name="Maslanova I."/>
            <person name="Wertheimer Z."/>
            <person name="Sedlacek I."/>
            <person name="Svec P."/>
            <person name="Indrakova A."/>
            <person name="Kovarovic V."/>
            <person name="Schumann P."/>
            <person name="Sproer C."/>
            <person name="Kralova S."/>
            <person name="Sedo O."/>
            <person name="Kristofova L."/>
            <person name="Vrbovska V."/>
            <person name="Fuzik T."/>
            <person name="Petras P."/>
            <person name="Zdrahal Z."/>
            <person name="Ruzickova V."/>
            <person name="Doskar J."/>
            <person name="Pantucek R."/>
        </authorList>
    </citation>
    <scope>NUCLEOTIDE SEQUENCE [LARGE SCALE GENOMIC DNA]</scope>
    <source>
        <strain evidence="2 3">03/115</strain>
        <plasmid evidence="2">pZKMB1</plasmid>
    </source>
</reference>
<keyword evidence="1" id="KW-0472">Membrane</keyword>
<evidence type="ECO:0000313" key="3">
    <source>
        <dbReference type="Proteomes" id="UP000249579"/>
    </source>
</evidence>
<organism evidence="2 3">
    <name type="scientific">Macrococcoides bohemicum</name>
    <dbReference type="NCBI Taxonomy" id="1903056"/>
    <lineage>
        <taxon>Bacteria</taxon>
        <taxon>Bacillati</taxon>
        <taxon>Bacillota</taxon>
        <taxon>Bacilli</taxon>
        <taxon>Bacillales</taxon>
        <taxon>Staphylococcaceae</taxon>
        <taxon>Macrococcoides</taxon>
    </lineage>
</organism>
<feature type="transmembrane region" description="Helical" evidence="1">
    <location>
        <begin position="69"/>
        <end position="86"/>
    </location>
</feature>
<geneLocation type="plasmid" evidence="3">
    <name>pzkmb1</name>
</geneLocation>
<keyword evidence="2" id="KW-0614">Plasmid</keyword>
<proteinExistence type="predicted"/>
<gene>
    <name evidence="2" type="ORF">BHX94_12235</name>
</gene>
<evidence type="ECO:0000256" key="1">
    <source>
        <dbReference type="SAM" id="Phobius"/>
    </source>
</evidence>
<comment type="caution">
    <text evidence="2">The sequence shown here is derived from an EMBL/GenBank/DDBJ whole genome shotgun (WGS) entry which is preliminary data.</text>
</comment>
<dbReference type="EMBL" id="PZJG01000030">
    <property type="protein sequence ID" value="RAK47844.1"/>
    <property type="molecule type" value="Genomic_DNA"/>
</dbReference>